<dbReference type="EMBL" id="JACHHN010000001">
    <property type="protein sequence ID" value="MBB5190005.1"/>
    <property type="molecule type" value="Genomic_DNA"/>
</dbReference>
<name>A0A840R9H8_9NEIS</name>
<keyword evidence="2" id="KW-1185">Reference proteome</keyword>
<accession>A0A840R9H8</accession>
<sequence length="86" mass="10022">MPQKLFYQFDPTEQDEFISACERHGYIHEDFDVVANDAWLNGAGAQQREISVARFDRIRMYLGDQSPTTWLREFESDLAQGSFSQL</sequence>
<evidence type="ECO:0000313" key="1">
    <source>
        <dbReference type="EMBL" id="MBB5190005.1"/>
    </source>
</evidence>
<protein>
    <submittedName>
        <fullName evidence="1">Uncharacterized protein</fullName>
    </submittedName>
</protein>
<gene>
    <name evidence="1" type="ORF">HNQ50_000715</name>
</gene>
<proteinExistence type="predicted"/>
<dbReference type="Proteomes" id="UP000543030">
    <property type="component" value="Unassembled WGS sequence"/>
</dbReference>
<dbReference type="AlphaFoldDB" id="A0A840R9H8"/>
<reference evidence="1 2" key="1">
    <citation type="submission" date="2020-08" db="EMBL/GenBank/DDBJ databases">
        <title>Genomic Encyclopedia of Type Strains, Phase IV (KMG-IV): sequencing the most valuable type-strain genomes for metagenomic binning, comparative biology and taxonomic classification.</title>
        <authorList>
            <person name="Goeker M."/>
        </authorList>
    </citation>
    <scope>NUCLEOTIDE SEQUENCE [LARGE SCALE GENOMIC DNA]</scope>
    <source>
        <strain evidence="1 2">DSM 18233</strain>
    </source>
</reference>
<evidence type="ECO:0000313" key="2">
    <source>
        <dbReference type="Proteomes" id="UP000543030"/>
    </source>
</evidence>
<dbReference type="RefSeq" id="WP_184097595.1">
    <property type="nucleotide sequence ID" value="NZ_JACHHN010000001.1"/>
</dbReference>
<organism evidence="1 2">
    <name type="scientific">Silvimonas terrae</name>
    <dbReference type="NCBI Taxonomy" id="300266"/>
    <lineage>
        <taxon>Bacteria</taxon>
        <taxon>Pseudomonadati</taxon>
        <taxon>Pseudomonadota</taxon>
        <taxon>Betaproteobacteria</taxon>
        <taxon>Neisseriales</taxon>
        <taxon>Chitinibacteraceae</taxon>
        <taxon>Silvimonas</taxon>
    </lineage>
</organism>
<comment type="caution">
    <text evidence="1">The sequence shown here is derived from an EMBL/GenBank/DDBJ whole genome shotgun (WGS) entry which is preliminary data.</text>
</comment>